<name>A0A317JS35_9BACT</name>
<gene>
    <name evidence="1" type="ORF">C5B42_04540</name>
</gene>
<reference evidence="1 2" key="1">
    <citation type="submission" date="2018-02" db="EMBL/GenBank/DDBJ databases">
        <title>Genomic Reconstructions from Amazon Rainforest and Pasture Soil Reveal Novel Insights into the Physiology of Candidate Phyla in Tropical Sites.</title>
        <authorList>
            <person name="Kroeger M.E."/>
            <person name="Delmont T."/>
            <person name="Eren A.M."/>
            <person name="Guo J."/>
            <person name="Meyer K.M."/>
            <person name="Khan K."/>
            <person name="Rodrigues J.L.M."/>
            <person name="Bohannan B.J.M."/>
            <person name="Tringe S."/>
            <person name="Borges C.D."/>
            <person name="Tiedje J."/>
            <person name="Tsai S.M."/>
            <person name="Nusslein K."/>
        </authorList>
    </citation>
    <scope>NUCLEOTIDE SEQUENCE [LARGE SCALE GENOMIC DNA]</scope>
    <source>
        <strain evidence="1">Amazon FNV 2010 28 9</strain>
    </source>
</reference>
<comment type="caution">
    <text evidence="1">The sequence shown here is derived from an EMBL/GenBank/DDBJ whole genome shotgun (WGS) entry which is preliminary data.</text>
</comment>
<proteinExistence type="predicted"/>
<evidence type="ECO:0000313" key="1">
    <source>
        <dbReference type="EMBL" id="PWU22979.1"/>
    </source>
</evidence>
<accession>A0A317JS35</accession>
<sequence>MWFLVRNVERKPRLVEQEFYIVTGCLKGTISQEMKDFEETVYKGRVFTPLLVDQYTGIKCYMLQRLRDTLLDSE</sequence>
<dbReference type="Proteomes" id="UP000246104">
    <property type="component" value="Unassembled WGS sequence"/>
</dbReference>
<dbReference type="EMBL" id="PSRQ01000050">
    <property type="protein sequence ID" value="PWU22979.1"/>
    <property type="molecule type" value="Genomic_DNA"/>
</dbReference>
<protein>
    <submittedName>
        <fullName evidence="1">Uncharacterized protein</fullName>
    </submittedName>
</protein>
<evidence type="ECO:0000313" key="2">
    <source>
        <dbReference type="Proteomes" id="UP000246104"/>
    </source>
</evidence>
<organism evidence="1 2">
    <name type="scientific">Candidatus Cerribacteria bacterium 'Amazon FNV 2010 28 9'</name>
    <dbReference type="NCBI Taxonomy" id="2081795"/>
    <lineage>
        <taxon>Bacteria</taxon>
        <taxon>Candidatus Cerribacteria</taxon>
    </lineage>
</organism>
<dbReference type="AlphaFoldDB" id="A0A317JS35"/>